<dbReference type="AlphaFoldDB" id="A0A9W7AZ36"/>
<keyword evidence="6 10" id="KW-1133">Transmembrane helix</keyword>
<feature type="transmembrane region" description="Helical" evidence="10">
    <location>
        <begin position="6"/>
        <end position="24"/>
    </location>
</feature>
<evidence type="ECO:0000313" key="12">
    <source>
        <dbReference type="EMBL" id="GMH77034.1"/>
    </source>
</evidence>
<organism evidence="12 13">
    <name type="scientific">Triparma laevis f. inornata</name>
    <dbReference type="NCBI Taxonomy" id="1714386"/>
    <lineage>
        <taxon>Eukaryota</taxon>
        <taxon>Sar</taxon>
        <taxon>Stramenopiles</taxon>
        <taxon>Ochrophyta</taxon>
        <taxon>Bolidophyceae</taxon>
        <taxon>Parmales</taxon>
        <taxon>Triparmaceae</taxon>
        <taxon>Triparma</taxon>
    </lineage>
</organism>
<feature type="transmembrane region" description="Helical" evidence="10">
    <location>
        <begin position="242"/>
        <end position="260"/>
    </location>
</feature>
<evidence type="ECO:0000256" key="6">
    <source>
        <dbReference type="ARBA" id="ARBA00022989"/>
    </source>
</evidence>
<feature type="compositionally biased region" description="Polar residues" evidence="9">
    <location>
        <begin position="326"/>
        <end position="346"/>
    </location>
</feature>
<comment type="similarity">
    <text evidence="2">Belongs to the sphingomyelin synthase family.</text>
</comment>
<keyword evidence="5" id="KW-0746">Sphingolipid metabolism</keyword>
<evidence type="ECO:0000256" key="1">
    <source>
        <dbReference type="ARBA" id="ARBA00004141"/>
    </source>
</evidence>
<evidence type="ECO:0000256" key="4">
    <source>
        <dbReference type="ARBA" id="ARBA00022692"/>
    </source>
</evidence>
<proteinExistence type="inferred from homology"/>
<feature type="domain" description="Sphingomyelin synthase-like" evidence="11">
    <location>
        <begin position="187"/>
        <end position="260"/>
    </location>
</feature>
<feature type="transmembrane region" description="Helical" evidence="10">
    <location>
        <begin position="45"/>
        <end position="69"/>
    </location>
</feature>
<accession>A0A9W7AZ36</accession>
<evidence type="ECO:0000256" key="3">
    <source>
        <dbReference type="ARBA" id="ARBA00022679"/>
    </source>
</evidence>
<evidence type="ECO:0000259" key="11">
    <source>
        <dbReference type="Pfam" id="PF14360"/>
    </source>
</evidence>
<keyword evidence="4 10" id="KW-0812">Transmembrane</keyword>
<dbReference type="InterPro" id="IPR045221">
    <property type="entry name" value="Sphingomyelin_synth-like"/>
</dbReference>
<keyword evidence="7" id="KW-0443">Lipid metabolism</keyword>
<dbReference type="Pfam" id="PF14360">
    <property type="entry name" value="PAP2_C"/>
    <property type="match status" value="1"/>
</dbReference>
<dbReference type="GO" id="GO:0047493">
    <property type="term" value="F:ceramide cholinephosphotransferase activity"/>
    <property type="evidence" value="ECO:0007669"/>
    <property type="project" value="TreeGrafter"/>
</dbReference>
<protein>
    <recommendedName>
        <fullName evidence="11">Sphingomyelin synthase-like domain-containing protein</fullName>
    </recommendedName>
</protein>
<comment type="caution">
    <text evidence="12">The sequence shown here is derived from an EMBL/GenBank/DDBJ whole genome shotgun (WGS) entry which is preliminary data.</text>
</comment>
<evidence type="ECO:0000313" key="13">
    <source>
        <dbReference type="Proteomes" id="UP001162640"/>
    </source>
</evidence>
<dbReference type="InterPro" id="IPR025749">
    <property type="entry name" value="Sphingomyelin_synth-like_dom"/>
</dbReference>
<dbReference type="PANTHER" id="PTHR21290">
    <property type="entry name" value="SPHINGOMYELIN SYNTHETASE"/>
    <property type="match status" value="1"/>
</dbReference>
<evidence type="ECO:0000256" key="8">
    <source>
        <dbReference type="ARBA" id="ARBA00023136"/>
    </source>
</evidence>
<evidence type="ECO:0000256" key="10">
    <source>
        <dbReference type="SAM" id="Phobius"/>
    </source>
</evidence>
<sequence>MSSVHPLLLSLYFLLTLSSFFVWYRTYYTSKKPKFSLSLSSRKTLISISLWFLTYYLMGLAGTIAYYRFPRFPGNDKYPEPLPDIFFEFVPEVCPKVFGQNIQSLILIIFYTYLTLLILPFHSHGLKILRHFLILNSLMFLTRSTTVSITSLPQPNYTPKCLYAQNATSTFSESFNIVMLSGFPPKSCGDLIYSGHASCAILSMLIFEYHKCYFSYQKILRPLGWGLVGIAIVSIFTCRSHYGVDVILAGYFSFGLFGFFKLRVEGGEGFLSEKLKWLAGDEEEMREEGSGVEVLKNSKNRRRRNTGEATGERESLVKGLDESSETDSSVENYGGTTSTNTISANV</sequence>
<dbReference type="GO" id="GO:0033188">
    <property type="term" value="F:sphingomyelin synthase activity"/>
    <property type="evidence" value="ECO:0007669"/>
    <property type="project" value="TreeGrafter"/>
</dbReference>
<keyword evidence="3" id="KW-0808">Transferase</keyword>
<name>A0A9W7AZ36_9STRA</name>
<dbReference type="EMBL" id="BLQM01000228">
    <property type="protein sequence ID" value="GMH77034.1"/>
    <property type="molecule type" value="Genomic_DNA"/>
</dbReference>
<dbReference type="PANTHER" id="PTHR21290:SF25">
    <property type="entry name" value="SPHINGOMYELIN SYNTHASE-RELATED PROTEIN 1"/>
    <property type="match status" value="1"/>
</dbReference>
<gene>
    <name evidence="12" type="ORF">TL16_g07270</name>
</gene>
<dbReference type="GO" id="GO:0005886">
    <property type="term" value="C:plasma membrane"/>
    <property type="evidence" value="ECO:0007669"/>
    <property type="project" value="TreeGrafter"/>
</dbReference>
<reference evidence="13" key="1">
    <citation type="journal article" date="2023" name="Commun. Biol.">
        <title>Genome analysis of Parmales, the sister group of diatoms, reveals the evolutionary specialization of diatoms from phago-mixotrophs to photoautotrophs.</title>
        <authorList>
            <person name="Ban H."/>
            <person name="Sato S."/>
            <person name="Yoshikawa S."/>
            <person name="Yamada K."/>
            <person name="Nakamura Y."/>
            <person name="Ichinomiya M."/>
            <person name="Sato N."/>
            <person name="Blanc-Mathieu R."/>
            <person name="Endo H."/>
            <person name="Kuwata A."/>
            <person name="Ogata H."/>
        </authorList>
    </citation>
    <scope>NUCLEOTIDE SEQUENCE [LARGE SCALE GENOMIC DNA]</scope>
</reference>
<feature type="compositionally biased region" description="Basic and acidic residues" evidence="9">
    <location>
        <begin position="310"/>
        <end position="321"/>
    </location>
</feature>
<feature type="transmembrane region" description="Helical" evidence="10">
    <location>
        <begin position="102"/>
        <end position="121"/>
    </location>
</feature>
<evidence type="ECO:0000256" key="9">
    <source>
        <dbReference type="SAM" id="MobiDB-lite"/>
    </source>
</evidence>
<evidence type="ECO:0000256" key="7">
    <source>
        <dbReference type="ARBA" id="ARBA00023098"/>
    </source>
</evidence>
<comment type="subcellular location">
    <subcellularLocation>
        <location evidence="1">Membrane</location>
        <topology evidence="1">Multi-pass membrane protein</topology>
    </subcellularLocation>
</comment>
<dbReference type="GO" id="GO:0000139">
    <property type="term" value="C:Golgi membrane"/>
    <property type="evidence" value="ECO:0007669"/>
    <property type="project" value="TreeGrafter"/>
</dbReference>
<evidence type="ECO:0000256" key="5">
    <source>
        <dbReference type="ARBA" id="ARBA00022919"/>
    </source>
</evidence>
<evidence type="ECO:0000256" key="2">
    <source>
        <dbReference type="ARBA" id="ARBA00005441"/>
    </source>
</evidence>
<dbReference type="GO" id="GO:0046513">
    <property type="term" value="P:ceramide biosynthetic process"/>
    <property type="evidence" value="ECO:0007669"/>
    <property type="project" value="TreeGrafter"/>
</dbReference>
<dbReference type="Proteomes" id="UP001162640">
    <property type="component" value="Unassembled WGS sequence"/>
</dbReference>
<keyword evidence="8 10" id="KW-0472">Membrane</keyword>
<dbReference type="GO" id="GO:0005789">
    <property type="term" value="C:endoplasmic reticulum membrane"/>
    <property type="evidence" value="ECO:0007669"/>
    <property type="project" value="TreeGrafter"/>
</dbReference>
<feature type="region of interest" description="Disordered" evidence="9">
    <location>
        <begin position="289"/>
        <end position="346"/>
    </location>
</feature>
<feature type="transmembrane region" description="Helical" evidence="10">
    <location>
        <begin position="219"/>
        <end position="236"/>
    </location>
</feature>